<gene>
    <name evidence="2" type="ORF">AVDCRST_MAG78-1604</name>
</gene>
<evidence type="ECO:0000256" key="1">
    <source>
        <dbReference type="SAM" id="Phobius"/>
    </source>
</evidence>
<dbReference type="Gene3D" id="2.40.50.140">
    <property type="entry name" value="Nucleic acid-binding proteins"/>
    <property type="match status" value="1"/>
</dbReference>
<feature type="transmembrane region" description="Helical" evidence="1">
    <location>
        <begin position="12"/>
        <end position="35"/>
    </location>
</feature>
<organism evidence="2">
    <name type="scientific">uncultured Rubrobacteraceae bacterium</name>
    <dbReference type="NCBI Taxonomy" id="349277"/>
    <lineage>
        <taxon>Bacteria</taxon>
        <taxon>Bacillati</taxon>
        <taxon>Actinomycetota</taxon>
        <taxon>Rubrobacteria</taxon>
        <taxon>Rubrobacterales</taxon>
        <taxon>Rubrobacteraceae</taxon>
        <taxon>environmental samples</taxon>
    </lineage>
</organism>
<dbReference type="PANTHER" id="PTHR33507:SF4">
    <property type="entry name" value="NODULATION COMPETITIVENESS PROTEIN NFED"/>
    <property type="match status" value="1"/>
</dbReference>
<accession>A0A6J4Q1T1</accession>
<feature type="transmembrane region" description="Helical" evidence="1">
    <location>
        <begin position="42"/>
        <end position="63"/>
    </location>
</feature>
<dbReference type="InterPro" id="IPR012340">
    <property type="entry name" value="NA-bd_OB-fold"/>
</dbReference>
<keyword evidence="1" id="KW-0472">Membrane</keyword>
<dbReference type="EMBL" id="CADCVB010000106">
    <property type="protein sequence ID" value="CAA9429723.1"/>
    <property type="molecule type" value="Genomic_DNA"/>
</dbReference>
<keyword evidence="1" id="KW-1133">Transmembrane helix</keyword>
<evidence type="ECO:0000313" key="2">
    <source>
        <dbReference type="EMBL" id="CAA9429723.1"/>
    </source>
</evidence>
<dbReference type="GO" id="GO:0006508">
    <property type="term" value="P:proteolysis"/>
    <property type="evidence" value="ECO:0007669"/>
    <property type="project" value="UniProtKB-KW"/>
</dbReference>
<protein>
    <submittedName>
        <fullName evidence="2">Membrane-bound ClpP-class protease associated with aq_911</fullName>
    </submittedName>
</protein>
<feature type="transmembrane region" description="Helical" evidence="1">
    <location>
        <begin position="69"/>
        <end position="91"/>
    </location>
</feature>
<dbReference type="SUPFAM" id="SSF141322">
    <property type="entry name" value="NfeD domain-like"/>
    <property type="match status" value="1"/>
</dbReference>
<dbReference type="AlphaFoldDB" id="A0A6J4Q1T1"/>
<name>A0A6J4Q1T1_9ACTN</name>
<reference evidence="2" key="1">
    <citation type="submission" date="2020-02" db="EMBL/GenBank/DDBJ databases">
        <authorList>
            <person name="Meier V. D."/>
        </authorList>
    </citation>
    <scope>NUCLEOTIDE SEQUENCE</scope>
    <source>
        <strain evidence="2">AVDCRST_MAG78</strain>
    </source>
</reference>
<sequence length="183" mass="19034">MSALLSCAREGLLVSWVGIALILVAFVFFAVDLVVTNHGLPTVAAVVAFILGALTLFGVTAAYSGAMLVVLVALAVLVGVVLVAGSSEALAARERPAMTGMEGMIGEVGDVLERVGTEPPGWVFVHGERWRAVPAVAPEDAYEQEDQERVIGVGEKVQVIGVRDGKVVVLPVEVAGFEHSSEG</sequence>
<dbReference type="InterPro" id="IPR052165">
    <property type="entry name" value="Membrane_assoc_protease"/>
</dbReference>
<keyword evidence="2" id="KW-0378">Hydrolase</keyword>
<proteinExistence type="predicted"/>
<keyword evidence="1" id="KW-0812">Transmembrane</keyword>
<keyword evidence="2" id="KW-0645">Protease</keyword>
<dbReference type="GO" id="GO:0008233">
    <property type="term" value="F:peptidase activity"/>
    <property type="evidence" value="ECO:0007669"/>
    <property type="project" value="UniProtKB-KW"/>
</dbReference>
<dbReference type="PANTHER" id="PTHR33507">
    <property type="entry name" value="INNER MEMBRANE PROTEIN YBBJ"/>
    <property type="match status" value="1"/>
</dbReference>